<keyword evidence="3" id="KW-1185">Reference proteome</keyword>
<reference evidence="2" key="1">
    <citation type="submission" date="2021-04" db="EMBL/GenBank/DDBJ databases">
        <title>Genome based classification of Actinospica acidithermotolerans sp. nov., an actinobacterium isolated from an Indonesian hot spring.</title>
        <authorList>
            <person name="Kusuma A.B."/>
            <person name="Putra K.E."/>
            <person name="Nafisah S."/>
            <person name="Loh J."/>
            <person name="Nouioui I."/>
            <person name="Goodfellow M."/>
        </authorList>
    </citation>
    <scope>NUCLEOTIDE SEQUENCE</scope>
    <source>
        <strain evidence="2">MGRD01-02</strain>
    </source>
</reference>
<protein>
    <recommendedName>
        <fullName evidence="1">VWFA domain-containing protein</fullName>
    </recommendedName>
</protein>
<dbReference type="SMART" id="SM00327">
    <property type="entry name" value="VWA"/>
    <property type="match status" value="1"/>
</dbReference>
<feature type="domain" description="VWFA" evidence="1">
    <location>
        <begin position="10"/>
        <end position="193"/>
    </location>
</feature>
<dbReference type="PROSITE" id="PS50234">
    <property type="entry name" value="VWFA"/>
    <property type="match status" value="1"/>
</dbReference>
<dbReference type="Proteomes" id="UP000676325">
    <property type="component" value="Unassembled WGS sequence"/>
</dbReference>
<name>A0A941EAF4_9ACTN</name>
<dbReference type="SUPFAM" id="SSF53300">
    <property type="entry name" value="vWA-like"/>
    <property type="match status" value="1"/>
</dbReference>
<organism evidence="2 3">
    <name type="scientific">Actinospica acidithermotolerans</name>
    <dbReference type="NCBI Taxonomy" id="2828514"/>
    <lineage>
        <taxon>Bacteria</taxon>
        <taxon>Bacillati</taxon>
        <taxon>Actinomycetota</taxon>
        <taxon>Actinomycetes</taxon>
        <taxon>Catenulisporales</taxon>
        <taxon>Actinospicaceae</taxon>
        <taxon>Actinospica</taxon>
    </lineage>
</organism>
<dbReference type="Gene3D" id="3.40.50.410">
    <property type="entry name" value="von Willebrand factor, type A domain"/>
    <property type="match status" value="1"/>
</dbReference>
<comment type="caution">
    <text evidence="2">The sequence shown here is derived from an EMBL/GenBank/DDBJ whole genome shotgun (WGS) entry which is preliminary data.</text>
</comment>
<evidence type="ECO:0000313" key="3">
    <source>
        <dbReference type="Proteomes" id="UP000676325"/>
    </source>
</evidence>
<sequence>MADNRGVLLPVYILADESFSMKSLEKDLNEGLASLHESLRTEPMTAAKVRVAVLGFSDDVAVRMKLTDVRTERELPRVAIRGGTSYAAAFQDLLTRIPGDVAYLKGEGYKVHRPTVFFLSDGQPTDGEGSWQIPHQQLIDKSRTPVAPNVIAFGLGQALAETILAVATRPDFAFMAVPGVNLGEAIRKFFETLTSSVVESGRAIANGDPEVVIERPDPDVVRMAIDFV</sequence>
<evidence type="ECO:0000313" key="2">
    <source>
        <dbReference type="EMBL" id="MBR7827931.1"/>
    </source>
</evidence>
<proteinExistence type="predicted"/>
<accession>A0A941EAF4</accession>
<dbReference type="InterPro" id="IPR002035">
    <property type="entry name" value="VWF_A"/>
</dbReference>
<gene>
    <name evidence="2" type="ORF">KDK95_16560</name>
</gene>
<dbReference type="InterPro" id="IPR036465">
    <property type="entry name" value="vWFA_dom_sf"/>
</dbReference>
<dbReference type="RefSeq" id="WP_212519072.1">
    <property type="nucleotide sequence ID" value="NZ_JAGSOH010000045.1"/>
</dbReference>
<evidence type="ECO:0000259" key="1">
    <source>
        <dbReference type="PROSITE" id="PS50234"/>
    </source>
</evidence>
<dbReference type="AlphaFoldDB" id="A0A941EAF4"/>
<dbReference type="EMBL" id="JAGSOH010000045">
    <property type="protein sequence ID" value="MBR7827931.1"/>
    <property type="molecule type" value="Genomic_DNA"/>
</dbReference>
<dbReference type="Pfam" id="PF13519">
    <property type="entry name" value="VWA_2"/>
    <property type="match status" value="1"/>
</dbReference>